<evidence type="ECO:0000256" key="3">
    <source>
        <dbReference type="ARBA" id="ARBA00008750"/>
    </source>
</evidence>
<evidence type="ECO:0000256" key="2">
    <source>
        <dbReference type="ARBA" id="ARBA00005005"/>
    </source>
</evidence>
<evidence type="ECO:0000256" key="13">
    <source>
        <dbReference type="RuleBase" id="RU003707"/>
    </source>
</evidence>
<dbReference type="Proteomes" id="UP000011625">
    <property type="component" value="Unassembled WGS sequence"/>
</dbReference>
<sequence length="674" mass="72651">MSVFRDSLTSGDGVNSVPGGFVCMDASEIERVAVLGAGNMGHGITEVVAIAGYDVTMRDVEEEFVDSGYEDIEWSLDKLDEKGRIDESADDVLDRIDITTDLETAVGDVDLVIEAAPERMALKQEIYGELDDFTPDDAILASNTSSLSITEIATAVDDPERVVGTHFFNPPVKMDLVEVIYGERTSDETAEAAHAFVESLDKTPIYVRKDVQGFVVNSVLGPFMVEPAWMVSNSEATIQEADAAMVHQRGYPMGPFELGDLTGIDIGYSVREEAGIENPPLIEEKVEAEELGRKTGKGYYDYEEGEGADYEPGDGEGFDTLRVEAQMVNEAAKLIGQDVATPEAIDTGMRLGAGFPEGPCRRADDIGLDRIIEKLEALHDETGEERFAPADYLVELGESGKTGADAGQGFYSHGDGDERTYHDLNYEIDDRGVLAIELDRPERLNALSQDLLEEIDHLLSTTDPDELRCVTIEGTGERAFSAGADVTGFADTEPADVLRATPTYETVAEFPRPVIAKIEGFCLGGGHELALACDMRIATEGSKFGQPEIGLGLIPGGGATQRLTRLVGAARAKELVFRGHQIDAATAADWGMINRAVPANELDNAMEEVLADIVNGPPVGLEVAKKVMNEGADADLDAALTLERQGFSILMGTDDVAEGTAAFREDRDPEFEGR</sequence>
<gene>
    <name evidence="16" type="ORF">C450_00245</name>
</gene>
<evidence type="ECO:0000256" key="6">
    <source>
        <dbReference type="ARBA" id="ARBA00023002"/>
    </source>
</evidence>
<dbReference type="CDD" id="cd06558">
    <property type="entry name" value="crotonase-like"/>
    <property type="match status" value="1"/>
</dbReference>
<dbReference type="GO" id="GO:0016616">
    <property type="term" value="F:oxidoreductase activity, acting on the CH-OH group of donors, NAD or NADP as acceptor"/>
    <property type="evidence" value="ECO:0007669"/>
    <property type="project" value="InterPro"/>
</dbReference>
<dbReference type="SUPFAM" id="SSF51735">
    <property type="entry name" value="NAD(P)-binding Rossmann-fold domains"/>
    <property type="match status" value="1"/>
</dbReference>
<feature type="domain" description="3-hydroxyacyl-CoA dehydrogenase NAD binding" evidence="15">
    <location>
        <begin position="32"/>
        <end position="210"/>
    </location>
</feature>
<organism evidence="16 17">
    <name type="scientific">Halococcus salifodinae DSM 8989</name>
    <dbReference type="NCBI Taxonomy" id="1227456"/>
    <lineage>
        <taxon>Archaea</taxon>
        <taxon>Methanobacteriati</taxon>
        <taxon>Methanobacteriota</taxon>
        <taxon>Stenosarchaea group</taxon>
        <taxon>Halobacteria</taxon>
        <taxon>Halobacteriales</taxon>
        <taxon>Halococcaceae</taxon>
        <taxon>Halococcus</taxon>
    </lineage>
</organism>
<dbReference type="GO" id="GO:0004300">
    <property type="term" value="F:enoyl-CoA hydratase activity"/>
    <property type="evidence" value="ECO:0007669"/>
    <property type="project" value="UniProtKB-ARBA"/>
</dbReference>
<dbReference type="STRING" id="1227456.C450_00245"/>
<keyword evidence="7" id="KW-0520">NAD</keyword>
<evidence type="ECO:0000313" key="17">
    <source>
        <dbReference type="Proteomes" id="UP000011625"/>
    </source>
</evidence>
<comment type="subunit">
    <text evidence="4">Monomer.</text>
</comment>
<dbReference type="PROSITE" id="PS00166">
    <property type="entry name" value="ENOYL_COA_HYDRATASE"/>
    <property type="match status" value="1"/>
</dbReference>
<dbReference type="Pfam" id="PF00725">
    <property type="entry name" value="3HCDH"/>
    <property type="match status" value="2"/>
</dbReference>
<evidence type="ECO:0000256" key="9">
    <source>
        <dbReference type="ARBA" id="ARBA00023140"/>
    </source>
</evidence>
<dbReference type="FunFam" id="3.40.50.720:FF:000009">
    <property type="entry name" value="Fatty oxidation complex, alpha subunit"/>
    <property type="match status" value="1"/>
</dbReference>
<accession>M0NGW6</accession>
<dbReference type="PATRIC" id="fig|1227456.3.peg.53"/>
<dbReference type="InterPro" id="IPR008927">
    <property type="entry name" value="6-PGluconate_DH-like_C_sf"/>
</dbReference>
<dbReference type="EMBL" id="AOME01000002">
    <property type="protein sequence ID" value="EMA55905.1"/>
    <property type="molecule type" value="Genomic_DNA"/>
</dbReference>
<keyword evidence="5" id="KW-0276">Fatty acid metabolism</keyword>
<comment type="pathway">
    <text evidence="2">Lipid metabolism; fatty acid beta-oxidation.</text>
</comment>
<proteinExistence type="inferred from homology"/>
<feature type="domain" description="3-hydroxyacyl-CoA dehydrogenase C-terminal" evidence="14">
    <location>
        <begin position="213"/>
        <end position="302"/>
    </location>
</feature>
<evidence type="ECO:0000256" key="12">
    <source>
        <dbReference type="ARBA" id="ARBA00023268"/>
    </source>
</evidence>
<dbReference type="SUPFAM" id="SSF48179">
    <property type="entry name" value="6-phosphogluconate dehydrogenase C-terminal domain-like"/>
    <property type="match status" value="2"/>
</dbReference>
<comment type="similarity">
    <text evidence="3">In the N-terminal section; belongs to the enoyl-CoA hydratase/isomerase family.</text>
</comment>
<name>M0NGW6_9EURY</name>
<dbReference type="InterPro" id="IPR014748">
    <property type="entry name" value="Enoyl-CoA_hydra_C"/>
</dbReference>
<evidence type="ECO:0000256" key="8">
    <source>
        <dbReference type="ARBA" id="ARBA00023098"/>
    </source>
</evidence>
<keyword evidence="9" id="KW-0576">Peroxisome</keyword>
<dbReference type="InterPro" id="IPR006176">
    <property type="entry name" value="3-OHacyl-CoA_DH_NAD-bd"/>
</dbReference>
<dbReference type="InterPro" id="IPR036291">
    <property type="entry name" value="NAD(P)-bd_dom_sf"/>
</dbReference>
<dbReference type="GO" id="GO:0016853">
    <property type="term" value="F:isomerase activity"/>
    <property type="evidence" value="ECO:0007669"/>
    <property type="project" value="UniProtKB-KW"/>
</dbReference>
<protein>
    <submittedName>
        <fullName evidence="16">3-hydroxyacyl-CoA dehydrogenase</fullName>
    </submittedName>
</protein>
<dbReference type="AlphaFoldDB" id="M0NGW6"/>
<keyword evidence="17" id="KW-1185">Reference proteome</keyword>
<dbReference type="InterPro" id="IPR006108">
    <property type="entry name" value="3HC_DH_C"/>
</dbReference>
<keyword evidence="6" id="KW-0560">Oxidoreductase</keyword>
<dbReference type="UniPathway" id="UPA00659"/>
<keyword evidence="10" id="KW-0413">Isomerase</keyword>
<evidence type="ECO:0000256" key="1">
    <source>
        <dbReference type="ARBA" id="ARBA00004275"/>
    </source>
</evidence>
<keyword evidence="11" id="KW-0456">Lyase</keyword>
<keyword evidence="8" id="KW-0443">Lipid metabolism</keyword>
<dbReference type="InterPro" id="IPR013328">
    <property type="entry name" value="6PGD_dom2"/>
</dbReference>
<comment type="caution">
    <text evidence="16">The sequence shown here is derived from an EMBL/GenBank/DDBJ whole genome shotgun (WGS) entry which is preliminary data.</text>
</comment>
<dbReference type="InterPro" id="IPR029045">
    <property type="entry name" value="ClpP/crotonase-like_dom_sf"/>
</dbReference>
<dbReference type="Gene3D" id="1.10.1040.10">
    <property type="entry name" value="N-(1-d-carboxylethyl)-l-norvaline Dehydrogenase, domain 2"/>
    <property type="match status" value="2"/>
</dbReference>
<dbReference type="Gene3D" id="3.90.226.10">
    <property type="entry name" value="2-enoyl-CoA Hydratase, Chain A, domain 1"/>
    <property type="match status" value="1"/>
</dbReference>
<dbReference type="GO" id="GO:0006635">
    <property type="term" value="P:fatty acid beta-oxidation"/>
    <property type="evidence" value="ECO:0007669"/>
    <property type="project" value="UniProtKB-UniPathway"/>
</dbReference>
<dbReference type="Gene3D" id="3.40.50.720">
    <property type="entry name" value="NAD(P)-binding Rossmann-like Domain"/>
    <property type="match status" value="1"/>
</dbReference>
<evidence type="ECO:0000256" key="10">
    <source>
        <dbReference type="ARBA" id="ARBA00023235"/>
    </source>
</evidence>
<dbReference type="GO" id="GO:0070403">
    <property type="term" value="F:NAD+ binding"/>
    <property type="evidence" value="ECO:0007669"/>
    <property type="project" value="InterPro"/>
</dbReference>
<dbReference type="Pfam" id="PF02737">
    <property type="entry name" value="3HCDH_N"/>
    <property type="match status" value="1"/>
</dbReference>
<feature type="domain" description="3-hydroxyacyl-CoA dehydrogenase C-terminal" evidence="14">
    <location>
        <begin position="317"/>
        <end position="412"/>
    </location>
</feature>
<evidence type="ECO:0000313" key="16">
    <source>
        <dbReference type="EMBL" id="EMA55905.1"/>
    </source>
</evidence>
<evidence type="ECO:0000259" key="14">
    <source>
        <dbReference type="Pfam" id="PF00725"/>
    </source>
</evidence>
<dbReference type="Gene3D" id="1.10.12.10">
    <property type="entry name" value="Lyase 2-enoyl-coa Hydratase, Chain A, domain 2"/>
    <property type="match status" value="1"/>
</dbReference>
<dbReference type="InterPro" id="IPR018376">
    <property type="entry name" value="Enoyl-CoA_hyd/isom_CS"/>
</dbReference>
<dbReference type="Pfam" id="PF00378">
    <property type="entry name" value="ECH_1"/>
    <property type="match status" value="1"/>
</dbReference>
<evidence type="ECO:0000256" key="5">
    <source>
        <dbReference type="ARBA" id="ARBA00022832"/>
    </source>
</evidence>
<dbReference type="InterPro" id="IPR001753">
    <property type="entry name" value="Enoyl-CoA_hydra/iso"/>
</dbReference>
<evidence type="ECO:0000259" key="15">
    <source>
        <dbReference type="Pfam" id="PF02737"/>
    </source>
</evidence>
<comment type="subcellular location">
    <subcellularLocation>
        <location evidence="1">Peroxisome</location>
    </subcellularLocation>
</comment>
<reference evidence="16 17" key="1">
    <citation type="journal article" date="2014" name="PLoS Genet.">
        <title>Phylogenetically driven sequencing of extremely halophilic archaea reveals strategies for static and dynamic osmo-response.</title>
        <authorList>
            <person name="Becker E.A."/>
            <person name="Seitzer P.M."/>
            <person name="Tritt A."/>
            <person name="Larsen D."/>
            <person name="Krusor M."/>
            <person name="Yao A.I."/>
            <person name="Wu D."/>
            <person name="Madern D."/>
            <person name="Eisen J.A."/>
            <person name="Darling A.E."/>
            <person name="Facciotti M.T."/>
        </authorList>
    </citation>
    <scope>NUCLEOTIDE SEQUENCE [LARGE SCALE GENOMIC DNA]</scope>
    <source>
        <strain evidence="16 17">DSM 8989</strain>
    </source>
</reference>
<dbReference type="PANTHER" id="PTHR23309">
    <property type="entry name" value="3-HYDROXYACYL-COA DEHYROGENASE"/>
    <property type="match status" value="1"/>
</dbReference>
<evidence type="ECO:0000256" key="11">
    <source>
        <dbReference type="ARBA" id="ARBA00023239"/>
    </source>
</evidence>
<keyword evidence="12" id="KW-0511">Multifunctional enzyme</keyword>
<evidence type="ECO:0000256" key="4">
    <source>
        <dbReference type="ARBA" id="ARBA00011245"/>
    </source>
</evidence>
<dbReference type="PANTHER" id="PTHR23309:SF49">
    <property type="entry name" value="PEROXISOMAL BIFUNCTIONAL ENZYME"/>
    <property type="match status" value="1"/>
</dbReference>
<dbReference type="SUPFAM" id="SSF52096">
    <property type="entry name" value="ClpP/crotonase"/>
    <property type="match status" value="1"/>
</dbReference>
<comment type="similarity">
    <text evidence="13">Belongs to the enoyl-CoA hydratase/isomerase family.</text>
</comment>
<evidence type="ECO:0000256" key="7">
    <source>
        <dbReference type="ARBA" id="ARBA00023027"/>
    </source>
</evidence>